<name>A0A0N4ZSN0_PARTI</name>
<reference evidence="2" key="1">
    <citation type="submission" date="2017-02" db="UniProtKB">
        <authorList>
            <consortium name="WormBaseParasite"/>
        </authorList>
    </citation>
    <scope>IDENTIFICATION</scope>
</reference>
<dbReference type="AlphaFoldDB" id="A0A0N4ZSN0"/>
<evidence type="ECO:0000313" key="1">
    <source>
        <dbReference type="Proteomes" id="UP000038045"/>
    </source>
</evidence>
<dbReference type="WBParaSite" id="PTRK_0001151200.1">
    <property type="protein sequence ID" value="PTRK_0001151200.1"/>
    <property type="gene ID" value="PTRK_0001151200"/>
</dbReference>
<keyword evidence="1" id="KW-1185">Reference proteome</keyword>
<evidence type="ECO:0000313" key="2">
    <source>
        <dbReference type="WBParaSite" id="PTRK_0001151200.1"/>
    </source>
</evidence>
<accession>A0A0N4ZSN0</accession>
<dbReference type="Proteomes" id="UP000038045">
    <property type="component" value="Unplaced"/>
</dbReference>
<proteinExistence type="predicted"/>
<protein>
    <submittedName>
        <fullName evidence="2">Reverse transcriptase domain-containing protein</fullName>
    </submittedName>
</protein>
<sequence length="508" mass="60239">MRDVHDIDSITIERRSKIPGITGIINRNFKDLVNDFKNIHVGSFEHFYKLKIYLLNNFGNLNHNELSIIGKRFAEIINFLLKKFVNVTILSIDASLFYDTIMTPYILKELKSNFIEKFEIFHLAFIKNYCLTSNTNNITIFDGLTNLKGILLSPNFSTFYEISQQDIHTYYSMLLEYCKSKQIILTISNTDTLQVDPRFIECLKLTKIYNINVEMLDVVGNRNVSIPYKSFRKYKDVYEYGYLKYYLHQINFISDLYRMKKVLSESPNIKTISIFFRNTFFEKLVSEIVISSFNEKEKVIKQACDFSFTKNLKYLKEFHFRYLHEDSIVEFLQNRELYYEVKLYVFKSLILSLPKTITTFYFDNVPYVNGQQYLNNLSTSLSNISKLYVSADEDILSIDLTTFKSLTHLTIRGLFMVNIPDNIKLVTIYPEFDRDFELITYEKRNKNNTNYDAIYNSVISKFRNTVKTVNDENIHSYILFNDLKYIKTYPNMLKILPYSYPNYEINYV</sequence>
<organism evidence="1 2">
    <name type="scientific">Parastrongyloides trichosuri</name>
    <name type="common">Possum-specific nematode worm</name>
    <dbReference type="NCBI Taxonomy" id="131310"/>
    <lineage>
        <taxon>Eukaryota</taxon>
        <taxon>Metazoa</taxon>
        <taxon>Ecdysozoa</taxon>
        <taxon>Nematoda</taxon>
        <taxon>Chromadorea</taxon>
        <taxon>Rhabditida</taxon>
        <taxon>Tylenchina</taxon>
        <taxon>Panagrolaimomorpha</taxon>
        <taxon>Strongyloidoidea</taxon>
        <taxon>Strongyloididae</taxon>
        <taxon>Parastrongyloides</taxon>
    </lineage>
</organism>